<keyword evidence="3" id="KW-1185">Reference proteome</keyword>
<dbReference type="InterPro" id="IPR025419">
    <property type="entry name" value="DUF4142"/>
</dbReference>
<reference evidence="2 3" key="1">
    <citation type="submission" date="2023-07" db="EMBL/GenBank/DDBJ databases">
        <authorList>
            <person name="Lian W.-H."/>
        </authorList>
    </citation>
    <scope>NUCLEOTIDE SEQUENCE [LARGE SCALE GENOMIC DNA]</scope>
    <source>
        <strain evidence="2 3">SYSU DXS3180</strain>
    </source>
</reference>
<gene>
    <name evidence="2" type="ORF">QTN47_20790</name>
</gene>
<accession>A0ABV3ZN15</accession>
<dbReference type="Proteomes" id="UP001560573">
    <property type="component" value="Unassembled WGS sequence"/>
</dbReference>
<evidence type="ECO:0000313" key="3">
    <source>
        <dbReference type="Proteomes" id="UP001560573"/>
    </source>
</evidence>
<proteinExistence type="predicted"/>
<dbReference type="PANTHER" id="PTHR38593:SF1">
    <property type="entry name" value="BLR2558 PROTEIN"/>
    <property type="match status" value="1"/>
</dbReference>
<dbReference type="PANTHER" id="PTHR38593">
    <property type="entry name" value="BLR2558 PROTEIN"/>
    <property type="match status" value="1"/>
</dbReference>
<name>A0ABV3ZN15_9BACT</name>
<dbReference type="RefSeq" id="WP_369331364.1">
    <property type="nucleotide sequence ID" value="NZ_JAULBC010000007.1"/>
</dbReference>
<dbReference type="Pfam" id="PF13628">
    <property type="entry name" value="DUF4142"/>
    <property type="match status" value="1"/>
</dbReference>
<dbReference type="EMBL" id="JAULBC010000007">
    <property type="protein sequence ID" value="MEX6689958.1"/>
    <property type="molecule type" value="Genomic_DNA"/>
</dbReference>
<comment type="caution">
    <text evidence="2">The sequence shown here is derived from an EMBL/GenBank/DDBJ whole genome shotgun (WGS) entry which is preliminary data.</text>
</comment>
<evidence type="ECO:0000313" key="2">
    <source>
        <dbReference type="EMBL" id="MEX6689958.1"/>
    </source>
</evidence>
<dbReference type="Gene3D" id="1.20.1260.10">
    <property type="match status" value="1"/>
</dbReference>
<protein>
    <submittedName>
        <fullName evidence="2">DUF4142 domain-containing protein</fullName>
    </submittedName>
</protein>
<sequence>MKRKEPVGVVATIAITGLMLFSIPAIAQQPLKLSDPEVASVAVTANQIDIDYAQIALANSKNDDVLNFAKTMTNDHKAVIAQAVALVTKLKVTPQTNSLTKKLLDDAEKTKKELRPKKGKEFDKAYINNEVAYHKAVISVVETVLIPETDNSEVKSLLQNVVPALKTHLSHAEMLQKKIVE</sequence>
<feature type="domain" description="DUF4142" evidence="1">
    <location>
        <begin position="34"/>
        <end position="175"/>
    </location>
</feature>
<evidence type="ECO:0000259" key="1">
    <source>
        <dbReference type="Pfam" id="PF13628"/>
    </source>
</evidence>
<organism evidence="2 3">
    <name type="scientific">Danxiaibacter flavus</name>
    <dbReference type="NCBI Taxonomy" id="3049108"/>
    <lineage>
        <taxon>Bacteria</taxon>
        <taxon>Pseudomonadati</taxon>
        <taxon>Bacteroidota</taxon>
        <taxon>Chitinophagia</taxon>
        <taxon>Chitinophagales</taxon>
        <taxon>Chitinophagaceae</taxon>
        <taxon>Danxiaibacter</taxon>
    </lineage>
</organism>
<dbReference type="InterPro" id="IPR012347">
    <property type="entry name" value="Ferritin-like"/>
</dbReference>